<dbReference type="FunFam" id="3.40.50.300:FF:000032">
    <property type="entry name" value="Export ABC transporter ATP-binding protein"/>
    <property type="match status" value="1"/>
</dbReference>
<dbReference type="RefSeq" id="WP_195172062.1">
    <property type="nucleotide sequence ID" value="NZ_CP062983.1"/>
</dbReference>
<keyword evidence="3 5" id="KW-0067">ATP-binding</keyword>
<dbReference type="PROSITE" id="PS00211">
    <property type="entry name" value="ABC_TRANSPORTER_1"/>
    <property type="match status" value="1"/>
</dbReference>
<evidence type="ECO:0000256" key="2">
    <source>
        <dbReference type="ARBA" id="ARBA00022741"/>
    </source>
</evidence>
<keyword evidence="1" id="KW-0813">Transport</keyword>
<reference evidence="5 6" key="1">
    <citation type="submission" date="2020-02" db="EMBL/GenBank/DDBJ databases">
        <authorList>
            <person name="Zheng R.K."/>
            <person name="Sun C.M."/>
        </authorList>
    </citation>
    <scope>NUCLEOTIDE SEQUENCE [LARGE SCALE GENOMIC DNA]</scope>
    <source>
        <strain evidence="6">rifampicinis</strain>
    </source>
</reference>
<dbReference type="GO" id="GO:0098796">
    <property type="term" value="C:membrane protein complex"/>
    <property type="evidence" value="ECO:0007669"/>
    <property type="project" value="UniProtKB-ARBA"/>
</dbReference>
<evidence type="ECO:0000313" key="5">
    <source>
        <dbReference type="EMBL" id="QPC83998.1"/>
    </source>
</evidence>
<dbReference type="InterPro" id="IPR003593">
    <property type="entry name" value="AAA+_ATPase"/>
</dbReference>
<dbReference type="GO" id="GO:0016887">
    <property type="term" value="F:ATP hydrolysis activity"/>
    <property type="evidence" value="ECO:0007669"/>
    <property type="project" value="InterPro"/>
</dbReference>
<dbReference type="GO" id="GO:0005886">
    <property type="term" value="C:plasma membrane"/>
    <property type="evidence" value="ECO:0007669"/>
    <property type="project" value="TreeGrafter"/>
</dbReference>
<evidence type="ECO:0000256" key="1">
    <source>
        <dbReference type="ARBA" id="ARBA00022448"/>
    </source>
</evidence>
<organism evidence="5 6">
    <name type="scientific">Phototrophicus methaneseepsis</name>
    <dbReference type="NCBI Taxonomy" id="2710758"/>
    <lineage>
        <taxon>Bacteria</taxon>
        <taxon>Bacillati</taxon>
        <taxon>Chloroflexota</taxon>
        <taxon>Candidatus Thermofontia</taxon>
        <taxon>Phototrophicales</taxon>
        <taxon>Phototrophicaceae</taxon>
        <taxon>Phototrophicus</taxon>
    </lineage>
</organism>
<protein>
    <submittedName>
        <fullName evidence="5">ABC transporter ATP-binding protein</fullName>
    </submittedName>
</protein>
<dbReference type="CDD" id="cd03255">
    <property type="entry name" value="ABC_MJ0796_LolCDE_FtsE"/>
    <property type="match status" value="1"/>
</dbReference>
<proteinExistence type="predicted"/>
<dbReference type="InterPro" id="IPR017911">
    <property type="entry name" value="MacB-like_ATP-bd"/>
</dbReference>
<dbReference type="Gene3D" id="3.40.50.300">
    <property type="entry name" value="P-loop containing nucleotide triphosphate hydrolases"/>
    <property type="match status" value="1"/>
</dbReference>
<dbReference type="PANTHER" id="PTHR24220:SF86">
    <property type="entry name" value="ABC TRANSPORTER ABCH.1"/>
    <property type="match status" value="1"/>
</dbReference>
<feature type="domain" description="ABC transporter" evidence="4">
    <location>
        <begin position="4"/>
        <end position="245"/>
    </location>
</feature>
<evidence type="ECO:0000313" key="6">
    <source>
        <dbReference type="Proteomes" id="UP000594468"/>
    </source>
</evidence>
<dbReference type="InterPro" id="IPR027417">
    <property type="entry name" value="P-loop_NTPase"/>
</dbReference>
<dbReference type="InterPro" id="IPR017871">
    <property type="entry name" value="ABC_transporter-like_CS"/>
</dbReference>
<evidence type="ECO:0000259" key="4">
    <source>
        <dbReference type="PROSITE" id="PS50893"/>
    </source>
</evidence>
<dbReference type="SMART" id="SM00382">
    <property type="entry name" value="AAA"/>
    <property type="match status" value="1"/>
</dbReference>
<evidence type="ECO:0000256" key="3">
    <source>
        <dbReference type="ARBA" id="ARBA00022840"/>
    </source>
</evidence>
<dbReference type="GO" id="GO:0005524">
    <property type="term" value="F:ATP binding"/>
    <property type="evidence" value="ECO:0007669"/>
    <property type="project" value="UniProtKB-KW"/>
</dbReference>
<keyword evidence="6" id="KW-1185">Reference proteome</keyword>
<dbReference type="PANTHER" id="PTHR24220">
    <property type="entry name" value="IMPORT ATP-BINDING PROTEIN"/>
    <property type="match status" value="1"/>
</dbReference>
<dbReference type="PROSITE" id="PS50893">
    <property type="entry name" value="ABC_TRANSPORTER_2"/>
    <property type="match status" value="1"/>
</dbReference>
<sequence length="313" mass="34621">MPFISCKQVVRAYKVDNHEIVALRGIDFTMEKGEMVAIIGPSGAGKSSLLNLLGGLDKPTAGQLIVDGQSLLELKGRALAHYRLERVGFVWQEVEKNLLFHRSALGNVTLPMMLAGVSPFTRRKQARELLDAVDLLEHINKKPSQLSGGQQQRVAIAVALANKPQLLLADEPTGALDGKTAVAVMDLLMDLRERYGLTILMVTHDMKMAQYADRVLTLRDGALGQNMSDEDASPHLDEDGRLQLPQNVRTTLKEAPYIAVEIRPEGVLLRPEHEDEDHTDALLSDMLPQDAAPDRRGLFGRMRRLLGRKDRAS</sequence>
<dbReference type="InterPro" id="IPR015854">
    <property type="entry name" value="ABC_transpr_LolD-like"/>
</dbReference>
<dbReference type="EMBL" id="CP062983">
    <property type="protein sequence ID" value="QPC83998.1"/>
    <property type="molecule type" value="Genomic_DNA"/>
</dbReference>
<dbReference type="KEGG" id="pmet:G4Y79_06355"/>
<dbReference type="AlphaFoldDB" id="A0A7S8IGH2"/>
<keyword evidence="2" id="KW-0547">Nucleotide-binding</keyword>
<dbReference type="Proteomes" id="UP000594468">
    <property type="component" value="Chromosome"/>
</dbReference>
<accession>A0A7S8IGH2</accession>
<dbReference type="InterPro" id="IPR003439">
    <property type="entry name" value="ABC_transporter-like_ATP-bd"/>
</dbReference>
<dbReference type="Pfam" id="PF00005">
    <property type="entry name" value="ABC_tran"/>
    <property type="match status" value="1"/>
</dbReference>
<name>A0A7S8IGH2_9CHLR</name>
<dbReference type="GO" id="GO:0022857">
    <property type="term" value="F:transmembrane transporter activity"/>
    <property type="evidence" value="ECO:0007669"/>
    <property type="project" value="UniProtKB-ARBA"/>
</dbReference>
<dbReference type="SUPFAM" id="SSF52540">
    <property type="entry name" value="P-loop containing nucleoside triphosphate hydrolases"/>
    <property type="match status" value="1"/>
</dbReference>
<gene>
    <name evidence="5" type="ORF">G4Y79_06355</name>
</gene>